<proteinExistence type="predicted"/>
<evidence type="ECO:0000313" key="1">
    <source>
        <dbReference type="EMBL" id="MBX43214.1"/>
    </source>
</evidence>
<name>A0A2P2NL93_RHIMU</name>
<dbReference type="EMBL" id="GGEC01062730">
    <property type="protein sequence ID" value="MBX43214.1"/>
    <property type="molecule type" value="Transcribed_RNA"/>
</dbReference>
<organism evidence="1">
    <name type="scientific">Rhizophora mucronata</name>
    <name type="common">Asiatic mangrove</name>
    <dbReference type="NCBI Taxonomy" id="61149"/>
    <lineage>
        <taxon>Eukaryota</taxon>
        <taxon>Viridiplantae</taxon>
        <taxon>Streptophyta</taxon>
        <taxon>Embryophyta</taxon>
        <taxon>Tracheophyta</taxon>
        <taxon>Spermatophyta</taxon>
        <taxon>Magnoliopsida</taxon>
        <taxon>eudicotyledons</taxon>
        <taxon>Gunneridae</taxon>
        <taxon>Pentapetalae</taxon>
        <taxon>rosids</taxon>
        <taxon>fabids</taxon>
        <taxon>Malpighiales</taxon>
        <taxon>Rhizophoraceae</taxon>
        <taxon>Rhizophora</taxon>
    </lineage>
</organism>
<reference evidence="1" key="1">
    <citation type="submission" date="2018-02" db="EMBL/GenBank/DDBJ databases">
        <title>Rhizophora mucronata_Transcriptome.</title>
        <authorList>
            <person name="Meera S.P."/>
            <person name="Sreeshan A."/>
            <person name="Augustine A."/>
        </authorList>
    </citation>
    <scope>NUCLEOTIDE SEQUENCE</scope>
    <source>
        <tissue evidence="1">Leaf</tissue>
    </source>
</reference>
<sequence>MFLWQVFKGQLSTNLENFCRGMCSSPFCSRCNTVEEVIPVLRDCPQVKAIWKALLPASIPFAFFTGSCMDWIKNFSKFLKWAGGTP</sequence>
<protein>
    <submittedName>
        <fullName evidence="1">Transposon TX1 uncharacterized</fullName>
    </submittedName>
</protein>
<dbReference type="AlphaFoldDB" id="A0A2P2NL93"/>
<accession>A0A2P2NL93</accession>